<dbReference type="Pfam" id="PF00534">
    <property type="entry name" value="Glycos_transf_1"/>
    <property type="match status" value="1"/>
</dbReference>
<dbReference type="EMBL" id="LCAG01000011">
    <property type="protein sequence ID" value="KKR86702.1"/>
    <property type="molecule type" value="Genomic_DNA"/>
</dbReference>
<dbReference type="InterPro" id="IPR028098">
    <property type="entry name" value="Glyco_trans_4-like_N"/>
</dbReference>
<dbReference type="PANTHER" id="PTHR46401:SF2">
    <property type="entry name" value="GLYCOSYLTRANSFERASE WBBK-RELATED"/>
    <property type="match status" value="1"/>
</dbReference>
<dbReference type="Gene3D" id="3.40.50.2000">
    <property type="entry name" value="Glycogen Phosphorylase B"/>
    <property type="match status" value="2"/>
</dbReference>
<comment type="caution">
    <text evidence="4">The sequence shown here is derived from an EMBL/GenBank/DDBJ whole genome shotgun (WGS) entry which is preliminary data.</text>
</comment>
<dbReference type="InterPro" id="IPR001296">
    <property type="entry name" value="Glyco_trans_1"/>
</dbReference>
<dbReference type="Pfam" id="PF13439">
    <property type="entry name" value="Glyco_transf_4"/>
    <property type="match status" value="1"/>
</dbReference>
<feature type="domain" description="Glycosyltransferase subfamily 4-like N-terminal" evidence="3">
    <location>
        <begin position="50"/>
        <end position="141"/>
    </location>
</feature>
<proteinExistence type="predicted"/>
<evidence type="ECO:0000259" key="3">
    <source>
        <dbReference type="Pfam" id="PF13439"/>
    </source>
</evidence>
<gene>
    <name evidence="4" type="ORF">UU34_C0011G0008</name>
</gene>
<feature type="domain" description="Glycosyl transferase family 1" evidence="2">
    <location>
        <begin position="154"/>
        <end position="313"/>
    </location>
</feature>
<dbReference type="AlphaFoldDB" id="A0A0G0XG56"/>
<accession>A0A0G0XG56</accession>
<evidence type="ECO:0000259" key="2">
    <source>
        <dbReference type="Pfam" id="PF00534"/>
    </source>
</evidence>
<dbReference type="GO" id="GO:0016757">
    <property type="term" value="F:glycosyltransferase activity"/>
    <property type="evidence" value="ECO:0007669"/>
    <property type="project" value="InterPro"/>
</dbReference>
<reference evidence="4 5" key="1">
    <citation type="journal article" date="2015" name="Nature">
        <title>rRNA introns, odd ribosomes, and small enigmatic genomes across a large radiation of phyla.</title>
        <authorList>
            <person name="Brown C.T."/>
            <person name="Hug L.A."/>
            <person name="Thomas B.C."/>
            <person name="Sharon I."/>
            <person name="Castelle C.J."/>
            <person name="Singh A."/>
            <person name="Wilkins M.J."/>
            <person name="Williams K.H."/>
            <person name="Banfield J.F."/>
        </authorList>
    </citation>
    <scope>NUCLEOTIDE SEQUENCE [LARGE SCALE GENOMIC DNA]</scope>
</reference>
<protein>
    <submittedName>
        <fullName evidence="4">Glycosyl transferase group 1</fullName>
    </submittedName>
</protein>
<dbReference type="Proteomes" id="UP000034854">
    <property type="component" value="Unassembled WGS sequence"/>
</dbReference>
<evidence type="ECO:0000313" key="5">
    <source>
        <dbReference type="Proteomes" id="UP000034854"/>
    </source>
</evidence>
<dbReference type="PANTHER" id="PTHR46401">
    <property type="entry name" value="GLYCOSYLTRANSFERASE WBBK-RELATED"/>
    <property type="match status" value="1"/>
</dbReference>
<organism evidence="4 5">
    <name type="scientific">Candidatus Curtissbacteria bacterium GW2011_GWA1_41_11</name>
    <dbReference type="NCBI Taxonomy" id="1618409"/>
    <lineage>
        <taxon>Bacteria</taxon>
        <taxon>Candidatus Curtissiibacteriota</taxon>
    </lineage>
</organism>
<sequence>MNIAIDTSPLNSGHKVRGVGKYTKLLIESLKKYESQHSYTLIERGQKVPNNVDLVHYPYFDPFFLTLPLITAKPTVITVHDLIPLVFPDKFPRGLRGELKWNIQRLALRNAKKIITDSQNSKRDIVKIVGTPERKISVVHLAPDPAIIAGSAKSSKPERFFIYVGDLNWNKNIHGLLEGFSRVQTGIKLMIVGQAFLNKNLSEAIAVREYVIKLGIDDRVRFFGYVSDEKLGVLYASSLGCMLPSFYEGFGLPVLEAMACGTPVIVSHGSSLDEIAGPAFRVDPANPDTITDACTKLANVSRQERSTIVEKGRVWSAEFTWEKVAQNTVRVYESCI</sequence>
<dbReference type="SUPFAM" id="SSF53756">
    <property type="entry name" value="UDP-Glycosyltransferase/glycogen phosphorylase"/>
    <property type="match status" value="1"/>
</dbReference>
<evidence type="ECO:0000313" key="4">
    <source>
        <dbReference type="EMBL" id="KKR86702.1"/>
    </source>
</evidence>
<evidence type="ECO:0000256" key="1">
    <source>
        <dbReference type="ARBA" id="ARBA00022679"/>
    </source>
</evidence>
<dbReference type="CDD" id="cd03809">
    <property type="entry name" value="GT4_MtfB-like"/>
    <property type="match status" value="1"/>
</dbReference>
<name>A0A0G0XG56_9BACT</name>
<keyword evidence="1 4" id="KW-0808">Transferase</keyword>